<dbReference type="RefSeq" id="WP_308126863.1">
    <property type="nucleotide sequence ID" value="NZ_JAHKRM010000004.1"/>
</dbReference>
<dbReference type="InterPro" id="IPR000551">
    <property type="entry name" value="MerR-type_HTH_dom"/>
</dbReference>
<name>A0ABW4GN74_9ACTN</name>
<protein>
    <submittedName>
        <fullName evidence="4">MerR family transcriptional regulator</fullName>
    </submittedName>
</protein>
<sequence>MSDHVELYTIGELAHRTGLPVRTIRFWSDSGILPPTGRTAGGYRLYDEAAAARLELVRMLRDLGIGLAAVQDVLSRQVTVAELARVHLRGRRRRDPGAADAPGRTERDRRTG</sequence>
<evidence type="ECO:0000313" key="4">
    <source>
        <dbReference type="EMBL" id="MFD1544080.1"/>
    </source>
</evidence>
<dbReference type="InterPro" id="IPR009061">
    <property type="entry name" value="DNA-bd_dom_put_sf"/>
</dbReference>
<feature type="domain" description="HTH merR-type" evidence="3">
    <location>
        <begin position="7"/>
        <end position="76"/>
    </location>
</feature>
<dbReference type="PRINTS" id="PR00040">
    <property type="entry name" value="HTHMERR"/>
</dbReference>
<dbReference type="SMART" id="SM00422">
    <property type="entry name" value="HTH_MERR"/>
    <property type="match status" value="1"/>
</dbReference>
<evidence type="ECO:0000256" key="1">
    <source>
        <dbReference type="ARBA" id="ARBA00023125"/>
    </source>
</evidence>
<reference evidence="5" key="1">
    <citation type="journal article" date="2019" name="Int. J. Syst. Evol. Microbiol.">
        <title>The Global Catalogue of Microorganisms (GCM) 10K type strain sequencing project: providing services to taxonomists for standard genome sequencing and annotation.</title>
        <authorList>
            <consortium name="The Broad Institute Genomics Platform"/>
            <consortium name="The Broad Institute Genome Sequencing Center for Infectious Disease"/>
            <person name="Wu L."/>
            <person name="Ma J."/>
        </authorList>
    </citation>
    <scope>NUCLEOTIDE SEQUENCE [LARGE SCALE GENOMIC DNA]</scope>
    <source>
        <strain evidence="5">CGMCC 1.15399</strain>
    </source>
</reference>
<dbReference type="PANTHER" id="PTHR30204:SF93">
    <property type="entry name" value="HTH MERR-TYPE DOMAIN-CONTAINING PROTEIN"/>
    <property type="match status" value="1"/>
</dbReference>
<dbReference type="SUPFAM" id="SSF46955">
    <property type="entry name" value="Putative DNA-binding domain"/>
    <property type="match status" value="1"/>
</dbReference>
<gene>
    <name evidence="4" type="ORF">ACFSJ0_44050</name>
</gene>
<proteinExistence type="predicted"/>
<feature type="compositionally biased region" description="Basic and acidic residues" evidence="2">
    <location>
        <begin position="103"/>
        <end position="112"/>
    </location>
</feature>
<keyword evidence="1" id="KW-0238">DNA-binding</keyword>
<feature type="region of interest" description="Disordered" evidence="2">
    <location>
        <begin position="91"/>
        <end position="112"/>
    </location>
</feature>
<organism evidence="4 5">
    <name type="scientific">Nonomuraea guangzhouensis</name>
    <dbReference type="NCBI Taxonomy" id="1291555"/>
    <lineage>
        <taxon>Bacteria</taxon>
        <taxon>Bacillati</taxon>
        <taxon>Actinomycetota</taxon>
        <taxon>Actinomycetes</taxon>
        <taxon>Streptosporangiales</taxon>
        <taxon>Streptosporangiaceae</taxon>
        <taxon>Nonomuraea</taxon>
    </lineage>
</organism>
<comment type="caution">
    <text evidence="4">The sequence shown here is derived from an EMBL/GenBank/DDBJ whole genome shotgun (WGS) entry which is preliminary data.</text>
</comment>
<evidence type="ECO:0000313" key="5">
    <source>
        <dbReference type="Proteomes" id="UP001597097"/>
    </source>
</evidence>
<dbReference type="InterPro" id="IPR047057">
    <property type="entry name" value="MerR_fam"/>
</dbReference>
<dbReference type="EMBL" id="JBHUCM010000043">
    <property type="protein sequence ID" value="MFD1544080.1"/>
    <property type="molecule type" value="Genomic_DNA"/>
</dbReference>
<dbReference type="PROSITE" id="PS50937">
    <property type="entry name" value="HTH_MERR_2"/>
    <property type="match status" value="1"/>
</dbReference>
<dbReference type="PANTHER" id="PTHR30204">
    <property type="entry name" value="REDOX-CYCLING DRUG-SENSING TRANSCRIPTIONAL ACTIVATOR SOXR"/>
    <property type="match status" value="1"/>
</dbReference>
<evidence type="ECO:0000259" key="3">
    <source>
        <dbReference type="PROSITE" id="PS50937"/>
    </source>
</evidence>
<evidence type="ECO:0000256" key="2">
    <source>
        <dbReference type="SAM" id="MobiDB-lite"/>
    </source>
</evidence>
<dbReference type="CDD" id="cd00592">
    <property type="entry name" value="HTH_MerR-like"/>
    <property type="match status" value="1"/>
</dbReference>
<accession>A0ABW4GN74</accession>
<dbReference type="Pfam" id="PF13411">
    <property type="entry name" value="MerR_1"/>
    <property type="match status" value="1"/>
</dbReference>
<dbReference type="Gene3D" id="1.10.1660.10">
    <property type="match status" value="1"/>
</dbReference>
<keyword evidence="5" id="KW-1185">Reference proteome</keyword>
<dbReference type="Proteomes" id="UP001597097">
    <property type="component" value="Unassembled WGS sequence"/>
</dbReference>